<dbReference type="PANTHER" id="PTHR23274:SF53">
    <property type="entry name" value="ATP-DEPENDENT DNA HELICASE"/>
    <property type="match status" value="1"/>
</dbReference>
<gene>
    <name evidence="2" type="ORF">FKW44_008574</name>
</gene>
<keyword evidence="2" id="KW-0067">ATP-binding</keyword>
<keyword evidence="2" id="KW-0378">Hydrolase</keyword>
<accession>A0A7T8KGA1</accession>
<dbReference type="EMBL" id="CP045894">
    <property type="protein sequence ID" value="QQP55410.1"/>
    <property type="molecule type" value="Genomic_DNA"/>
</dbReference>
<dbReference type="PANTHER" id="PTHR23274">
    <property type="entry name" value="DNA HELICASE-RELATED"/>
    <property type="match status" value="1"/>
</dbReference>
<keyword evidence="2" id="KW-0347">Helicase</keyword>
<evidence type="ECO:0000313" key="3">
    <source>
        <dbReference type="Proteomes" id="UP000595437"/>
    </source>
</evidence>
<dbReference type="Proteomes" id="UP000595437">
    <property type="component" value="Chromosome 5"/>
</dbReference>
<keyword evidence="2" id="KW-0547">Nucleotide-binding</keyword>
<dbReference type="InterPro" id="IPR049163">
    <property type="entry name" value="Pif1-like_2B_dom"/>
</dbReference>
<dbReference type="Pfam" id="PF21530">
    <property type="entry name" value="Pif1_2B_dom"/>
    <property type="match status" value="1"/>
</dbReference>
<sequence>MLLRNLSLHQGLCNGTRLKVTHRHNNGIQASILTGANQGNEVLIIRIKLAPSDTNLPFILERHQFLLRLAYSITINKAQGQNF</sequence>
<dbReference type="GO" id="GO:0005657">
    <property type="term" value="C:replication fork"/>
    <property type="evidence" value="ECO:0007669"/>
    <property type="project" value="TreeGrafter"/>
</dbReference>
<dbReference type="AlphaFoldDB" id="A0A7T8KGA1"/>
<organism evidence="2 3">
    <name type="scientific">Caligus rogercresseyi</name>
    <name type="common">Sea louse</name>
    <dbReference type="NCBI Taxonomy" id="217165"/>
    <lineage>
        <taxon>Eukaryota</taxon>
        <taxon>Metazoa</taxon>
        <taxon>Ecdysozoa</taxon>
        <taxon>Arthropoda</taxon>
        <taxon>Crustacea</taxon>
        <taxon>Multicrustacea</taxon>
        <taxon>Hexanauplia</taxon>
        <taxon>Copepoda</taxon>
        <taxon>Siphonostomatoida</taxon>
        <taxon>Caligidae</taxon>
        <taxon>Caligus</taxon>
    </lineage>
</organism>
<dbReference type="GO" id="GO:0006260">
    <property type="term" value="P:DNA replication"/>
    <property type="evidence" value="ECO:0007669"/>
    <property type="project" value="TreeGrafter"/>
</dbReference>
<proteinExistence type="predicted"/>
<feature type="domain" description="DNA helicase Pif1-like 2B" evidence="1">
    <location>
        <begin position="1"/>
        <end position="21"/>
    </location>
</feature>
<dbReference type="SUPFAM" id="SSF52540">
    <property type="entry name" value="P-loop containing nucleoside triphosphate hydrolases"/>
    <property type="match status" value="1"/>
</dbReference>
<evidence type="ECO:0000313" key="2">
    <source>
        <dbReference type="EMBL" id="QQP55410.1"/>
    </source>
</evidence>
<dbReference type="InterPro" id="IPR027417">
    <property type="entry name" value="P-loop_NTPase"/>
</dbReference>
<dbReference type="GO" id="GO:0004386">
    <property type="term" value="F:helicase activity"/>
    <property type="evidence" value="ECO:0007669"/>
    <property type="project" value="UniProtKB-KW"/>
</dbReference>
<keyword evidence="3" id="KW-1185">Reference proteome</keyword>
<dbReference type="OrthoDB" id="6369095at2759"/>
<name>A0A7T8KGA1_CALRO</name>
<evidence type="ECO:0000259" key="1">
    <source>
        <dbReference type="Pfam" id="PF21530"/>
    </source>
</evidence>
<protein>
    <submittedName>
        <fullName evidence="2">ATP-dependent DNA helicase</fullName>
    </submittedName>
</protein>
<reference evidence="3" key="1">
    <citation type="submission" date="2021-01" db="EMBL/GenBank/DDBJ databases">
        <title>Caligus Genome Assembly.</title>
        <authorList>
            <person name="Gallardo-Escarate C."/>
        </authorList>
    </citation>
    <scope>NUCLEOTIDE SEQUENCE [LARGE SCALE GENOMIC DNA]</scope>
</reference>